<evidence type="ECO:0000313" key="3">
    <source>
        <dbReference type="Proteomes" id="UP000000379"/>
    </source>
</evidence>
<keyword evidence="3" id="KW-1185">Reference proteome</keyword>
<reference evidence="3" key="1">
    <citation type="submission" date="2010-05" db="EMBL/GenBank/DDBJ databases">
        <title>The complete genome of Truepera radiovictris DSM 17093.</title>
        <authorList>
            <consortium name="US DOE Joint Genome Institute (JGI-PGF)"/>
            <person name="Lucas S."/>
            <person name="Copeland A."/>
            <person name="Lapidus A."/>
            <person name="Glavina del Rio T."/>
            <person name="Dalin E."/>
            <person name="Tice H."/>
            <person name="Bruce D."/>
            <person name="Goodwin L."/>
            <person name="Pitluck S."/>
            <person name="Kyrpides N."/>
            <person name="Mavromatis K."/>
            <person name="Ovchinnikova G."/>
            <person name="Munk A.C."/>
            <person name="Detter J.C."/>
            <person name="Han C."/>
            <person name="Tapia R."/>
            <person name="Land M."/>
            <person name="Hauser L."/>
            <person name="Markowitz V."/>
            <person name="Cheng J.-F."/>
            <person name="Hugenholtz P."/>
            <person name="Woyke T."/>
            <person name="Wu D."/>
            <person name="Tindall B."/>
            <person name="Pomrenke H.G."/>
            <person name="Brambilla E."/>
            <person name="Klenk H.-P."/>
            <person name="Eisen J.A."/>
        </authorList>
    </citation>
    <scope>NUCLEOTIDE SEQUENCE [LARGE SCALE GENOMIC DNA]</scope>
    <source>
        <strain evidence="3">DSM 17093 / CIP 108686 / LMG 22925 / RQ-24</strain>
    </source>
</reference>
<dbReference type="AlphaFoldDB" id="D7CTQ5"/>
<feature type="transmembrane region" description="Helical" evidence="1">
    <location>
        <begin position="12"/>
        <end position="32"/>
    </location>
</feature>
<sequence length="156" mass="17468">MHRGVHLWTSRFVRRISVVGTYVSYLLLVLLWEPSKALGGAGFALLLLLGLLTVLGYVLICVFQLVLLWPQPGGMLDERQLAVRDRAFRVSFWVLSASVLFAALYGYLAADSGLFWLPQTSSERQAVFWGVWLFVTTLPAAVLCWLEPDVPFEPAP</sequence>
<dbReference type="KEGG" id="tra:Trad_2494"/>
<proteinExistence type="predicted"/>
<feature type="transmembrane region" description="Helical" evidence="1">
    <location>
        <begin position="90"/>
        <end position="108"/>
    </location>
</feature>
<dbReference type="Proteomes" id="UP000000379">
    <property type="component" value="Chromosome"/>
</dbReference>
<reference evidence="2 3" key="2">
    <citation type="journal article" date="2011" name="Stand. Genomic Sci.">
        <title>Complete genome sequence of Truepera radiovictrix type strain (RQ-24).</title>
        <authorList>
            <person name="Ivanova N."/>
            <person name="Rohde C."/>
            <person name="Munk C."/>
            <person name="Nolan M."/>
            <person name="Lucas S."/>
            <person name="Del Rio T.G."/>
            <person name="Tice H."/>
            <person name="Deshpande S."/>
            <person name="Cheng J.F."/>
            <person name="Tapia R."/>
            <person name="Han C."/>
            <person name="Goodwin L."/>
            <person name="Pitluck S."/>
            <person name="Liolios K."/>
            <person name="Mavromatis K."/>
            <person name="Mikhailova N."/>
            <person name="Pati A."/>
            <person name="Chen A."/>
            <person name="Palaniappan K."/>
            <person name="Land M."/>
            <person name="Hauser L."/>
            <person name="Chang Y.J."/>
            <person name="Jeffries C.D."/>
            <person name="Brambilla E."/>
            <person name="Rohde M."/>
            <person name="Goker M."/>
            <person name="Tindall B.J."/>
            <person name="Woyke T."/>
            <person name="Bristow J."/>
            <person name="Eisen J.A."/>
            <person name="Markowitz V."/>
            <person name="Hugenholtz P."/>
            <person name="Kyrpides N.C."/>
            <person name="Klenk H.P."/>
            <person name="Lapidus A."/>
        </authorList>
    </citation>
    <scope>NUCLEOTIDE SEQUENCE [LARGE SCALE GENOMIC DNA]</scope>
    <source>
        <strain evidence="3">DSM 17093 / CIP 108686 / LMG 22925 / RQ-24</strain>
    </source>
</reference>
<keyword evidence="1" id="KW-0812">Transmembrane</keyword>
<dbReference type="HOGENOM" id="CLU_1685806_0_0_0"/>
<accession>D7CTQ5</accession>
<gene>
    <name evidence="2" type="ordered locus">Trad_2494</name>
</gene>
<organism evidence="2 3">
    <name type="scientific">Truepera radiovictrix (strain DSM 17093 / CIP 108686 / LMG 22925 / RQ-24)</name>
    <dbReference type="NCBI Taxonomy" id="649638"/>
    <lineage>
        <taxon>Bacteria</taxon>
        <taxon>Thermotogati</taxon>
        <taxon>Deinococcota</taxon>
        <taxon>Deinococci</taxon>
        <taxon>Trueperales</taxon>
        <taxon>Trueperaceae</taxon>
        <taxon>Truepera</taxon>
    </lineage>
</organism>
<dbReference type="RefSeq" id="WP_013178963.1">
    <property type="nucleotide sequence ID" value="NC_014221.1"/>
</dbReference>
<evidence type="ECO:0000313" key="2">
    <source>
        <dbReference type="EMBL" id="ADI15602.1"/>
    </source>
</evidence>
<name>D7CTQ5_TRURR</name>
<feature type="transmembrane region" description="Helical" evidence="1">
    <location>
        <begin position="44"/>
        <end position="69"/>
    </location>
</feature>
<feature type="transmembrane region" description="Helical" evidence="1">
    <location>
        <begin position="128"/>
        <end position="146"/>
    </location>
</feature>
<dbReference type="EMBL" id="CP002049">
    <property type="protein sequence ID" value="ADI15602.1"/>
    <property type="molecule type" value="Genomic_DNA"/>
</dbReference>
<evidence type="ECO:0000256" key="1">
    <source>
        <dbReference type="SAM" id="Phobius"/>
    </source>
</evidence>
<dbReference type="STRING" id="649638.Trad_2494"/>
<keyword evidence="1" id="KW-1133">Transmembrane helix</keyword>
<protein>
    <submittedName>
        <fullName evidence="2">Uncharacterized protein</fullName>
    </submittedName>
</protein>
<keyword evidence="1" id="KW-0472">Membrane</keyword>